<dbReference type="PANTHER" id="PTHR34558">
    <property type="entry name" value="EXPRESSED PROTEIN"/>
    <property type="match status" value="1"/>
</dbReference>
<gene>
    <name evidence="3" type="ORF">Fot_38962</name>
</gene>
<feature type="transmembrane region" description="Helical" evidence="1">
    <location>
        <begin position="74"/>
        <end position="93"/>
    </location>
</feature>
<name>A0ABD1S3A2_9LAMI</name>
<protein>
    <submittedName>
        <fullName evidence="3">Uncharacterized protein</fullName>
    </submittedName>
</protein>
<dbReference type="EMBL" id="JBFOLJ010000011">
    <property type="protein sequence ID" value="KAL2495205.1"/>
    <property type="molecule type" value="Genomic_DNA"/>
</dbReference>
<evidence type="ECO:0000256" key="2">
    <source>
        <dbReference type="SAM" id="SignalP"/>
    </source>
</evidence>
<dbReference type="Proteomes" id="UP001604277">
    <property type="component" value="Unassembled WGS sequence"/>
</dbReference>
<keyword evidence="1" id="KW-0812">Transmembrane</keyword>
<dbReference type="PANTHER" id="PTHR34558:SF16">
    <property type="match status" value="1"/>
</dbReference>
<evidence type="ECO:0000313" key="3">
    <source>
        <dbReference type="EMBL" id="KAL2495205.1"/>
    </source>
</evidence>
<keyword evidence="2" id="KW-0732">Signal</keyword>
<organism evidence="3 4">
    <name type="scientific">Forsythia ovata</name>
    <dbReference type="NCBI Taxonomy" id="205694"/>
    <lineage>
        <taxon>Eukaryota</taxon>
        <taxon>Viridiplantae</taxon>
        <taxon>Streptophyta</taxon>
        <taxon>Embryophyta</taxon>
        <taxon>Tracheophyta</taxon>
        <taxon>Spermatophyta</taxon>
        <taxon>Magnoliopsida</taxon>
        <taxon>eudicotyledons</taxon>
        <taxon>Gunneridae</taxon>
        <taxon>Pentapetalae</taxon>
        <taxon>asterids</taxon>
        <taxon>lamiids</taxon>
        <taxon>Lamiales</taxon>
        <taxon>Oleaceae</taxon>
        <taxon>Forsythieae</taxon>
        <taxon>Forsythia</taxon>
    </lineage>
</organism>
<keyword evidence="1" id="KW-0472">Membrane</keyword>
<keyword evidence="4" id="KW-1185">Reference proteome</keyword>
<keyword evidence="1" id="KW-1133">Transmembrane helix</keyword>
<evidence type="ECO:0000256" key="1">
    <source>
        <dbReference type="SAM" id="Phobius"/>
    </source>
</evidence>
<reference evidence="4" key="1">
    <citation type="submission" date="2024-07" db="EMBL/GenBank/DDBJ databases">
        <title>Two chromosome-level genome assemblies of Korean endemic species Abeliophyllum distichum and Forsythia ovata (Oleaceae).</title>
        <authorList>
            <person name="Jang H."/>
        </authorList>
    </citation>
    <scope>NUCLEOTIDE SEQUENCE [LARGE SCALE GENOMIC DNA]</scope>
</reference>
<evidence type="ECO:0000313" key="4">
    <source>
        <dbReference type="Proteomes" id="UP001604277"/>
    </source>
</evidence>
<comment type="caution">
    <text evidence="3">The sequence shown here is derived from an EMBL/GenBank/DDBJ whole genome shotgun (WGS) entry which is preliminary data.</text>
</comment>
<dbReference type="AlphaFoldDB" id="A0ABD1S3A2"/>
<sequence length="102" mass="11078">MARFQLLYIILAQLSIYMRKSIASRTSYAFGPMQIAVSSPAPAPSEDGVNWMSYGAPGIPLIRRHHSSVTGGDVILGGLAIVSVAAIFSYIRITRRSRESHA</sequence>
<feature type="signal peptide" evidence="2">
    <location>
        <begin position="1"/>
        <end position="23"/>
    </location>
</feature>
<accession>A0ABD1S3A2</accession>
<proteinExistence type="predicted"/>
<feature type="chain" id="PRO_5044866286" evidence="2">
    <location>
        <begin position="24"/>
        <end position="102"/>
    </location>
</feature>